<organism evidence="1">
    <name type="scientific">Penicillium chrysogenum</name>
    <name type="common">Penicillium notatum</name>
    <dbReference type="NCBI Taxonomy" id="5076"/>
    <lineage>
        <taxon>Eukaryota</taxon>
        <taxon>Fungi</taxon>
        <taxon>Dikarya</taxon>
        <taxon>Ascomycota</taxon>
        <taxon>Pezizomycotina</taxon>
        <taxon>Eurotiomycetes</taxon>
        <taxon>Eurotiomycetidae</taxon>
        <taxon>Eurotiales</taxon>
        <taxon>Aspergillaceae</taxon>
        <taxon>Penicillium</taxon>
        <taxon>Penicillium chrysogenum species complex</taxon>
    </lineage>
</organism>
<protein>
    <submittedName>
        <fullName evidence="1">Uncharacterized protein</fullName>
    </submittedName>
</protein>
<name>A0A167SGM8_PENCH</name>
<gene>
    <name evidence="1" type="ORF">EN45_057040</name>
</gene>
<proteinExistence type="predicted"/>
<dbReference type="EMBL" id="CM002799">
    <property type="protein sequence ID" value="KZN87147.1"/>
    <property type="molecule type" value="Genomic_DNA"/>
</dbReference>
<accession>A0A167SGM8</accession>
<evidence type="ECO:0000313" key="1">
    <source>
        <dbReference type="EMBL" id="KZN87147.1"/>
    </source>
</evidence>
<reference evidence="1" key="1">
    <citation type="journal article" date="2014" name="Genome Announc.">
        <title>Complete sequencing and chromosome-scale genome assembly of the industrial progenitor strain P2niaD18 from the penicillin producer Penicillium chrysogenum.</title>
        <authorList>
            <person name="Specht T."/>
            <person name="Dahlmann T.A."/>
            <person name="Zadra I."/>
            <person name="Kurnsteiner H."/>
            <person name="Kuck U."/>
        </authorList>
    </citation>
    <scope>NUCLEOTIDE SEQUENCE [LARGE SCALE GENOMIC DNA]</scope>
    <source>
        <strain evidence="1">P2niaD18</strain>
    </source>
</reference>
<dbReference type="Proteomes" id="UP000076449">
    <property type="component" value="Chromosome II"/>
</dbReference>
<dbReference type="AlphaFoldDB" id="A0A167SGM8"/>
<sequence>MQFEIFALVHYTNGFWIHNGPEKPRHLRSAVAAKLKILIRDFIRAVRSHRQEWEITDADRTRETSIAYGRAYQDALGDLPLEYSLVNPNRPPPITGQPWALFAQSFGFPIMPRGQELLEIAIMGNESSMAYVQRQIDDILREFRKWCRSYVDDTLATRTTSTAYA</sequence>